<gene>
    <name evidence="3" type="ORF">Q8F55_008696</name>
</gene>
<evidence type="ECO:0000259" key="2">
    <source>
        <dbReference type="PROSITE" id="PS50828"/>
    </source>
</evidence>
<keyword evidence="4" id="KW-1185">Reference proteome</keyword>
<organism evidence="3 4">
    <name type="scientific">Vanrija albida</name>
    <dbReference type="NCBI Taxonomy" id="181172"/>
    <lineage>
        <taxon>Eukaryota</taxon>
        <taxon>Fungi</taxon>
        <taxon>Dikarya</taxon>
        <taxon>Basidiomycota</taxon>
        <taxon>Agaricomycotina</taxon>
        <taxon>Tremellomycetes</taxon>
        <taxon>Trichosporonales</taxon>
        <taxon>Trichosporonaceae</taxon>
        <taxon>Vanrija</taxon>
    </lineage>
</organism>
<dbReference type="Proteomes" id="UP001565368">
    <property type="component" value="Unassembled WGS sequence"/>
</dbReference>
<evidence type="ECO:0000256" key="1">
    <source>
        <dbReference type="SAM" id="MobiDB-lite"/>
    </source>
</evidence>
<protein>
    <recommendedName>
        <fullName evidence="2">Smr domain-containing protein</fullName>
    </recommendedName>
</protein>
<dbReference type="InterPro" id="IPR002625">
    <property type="entry name" value="Smr_dom"/>
</dbReference>
<dbReference type="PROSITE" id="PS50828">
    <property type="entry name" value="SMR"/>
    <property type="match status" value="1"/>
</dbReference>
<dbReference type="InterPro" id="IPR053020">
    <property type="entry name" value="Smr_domain_protein"/>
</dbReference>
<feature type="domain" description="Smr" evidence="2">
    <location>
        <begin position="180"/>
        <end position="256"/>
    </location>
</feature>
<dbReference type="PANTHER" id="PTHR47417">
    <property type="entry name" value="SMR DOMAIN-CONTAINING PROTEIN YPL199C"/>
    <property type="match status" value="1"/>
</dbReference>
<dbReference type="InterPro" id="IPR036063">
    <property type="entry name" value="Smr_dom_sf"/>
</dbReference>
<feature type="compositionally biased region" description="Polar residues" evidence="1">
    <location>
        <begin position="145"/>
        <end position="159"/>
    </location>
</feature>
<dbReference type="InterPro" id="IPR013899">
    <property type="entry name" value="DUF1771"/>
</dbReference>
<dbReference type="EMBL" id="JBBXJM010000007">
    <property type="protein sequence ID" value="KAL1405073.1"/>
    <property type="molecule type" value="Genomic_DNA"/>
</dbReference>
<dbReference type="Pfam" id="PF01713">
    <property type="entry name" value="Smr"/>
    <property type="match status" value="1"/>
</dbReference>
<comment type="caution">
    <text evidence="3">The sequence shown here is derived from an EMBL/GenBank/DDBJ whole genome shotgun (WGS) entry which is preliminary data.</text>
</comment>
<dbReference type="SUPFAM" id="SSF160443">
    <property type="entry name" value="SMR domain-like"/>
    <property type="match status" value="1"/>
</dbReference>
<dbReference type="PANTHER" id="PTHR47417:SF1">
    <property type="entry name" value="SMR DOMAIN-CONTAINING PROTEIN YPL199C"/>
    <property type="match status" value="1"/>
</dbReference>
<accession>A0ABR3PRJ9</accession>
<dbReference type="SMART" id="SM00463">
    <property type="entry name" value="SMR"/>
    <property type="match status" value="1"/>
</dbReference>
<dbReference type="GeneID" id="95989739"/>
<dbReference type="Pfam" id="PF08590">
    <property type="entry name" value="DUF1771"/>
    <property type="match status" value="1"/>
</dbReference>
<reference evidence="3 4" key="1">
    <citation type="submission" date="2023-08" db="EMBL/GenBank/DDBJ databases">
        <title>Annotated Genome Sequence of Vanrija albida AlHP1.</title>
        <authorList>
            <person name="Herzog R."/>
        </authorList>
    </citation>
    <scope>NUCLEOTIDE SEQUENCE [LARGE SCALE GENOMIC DNA]</scope>
    <source>
        <strain evidence="3 4">AlHP1</strain>
    </source>
</reference>
<evidence type="ECO:0000313" key="4">
    <source>
        <dbReference type="Proteomes" id="UP001565368"/>
    </source>
</evidence>
<dbReference type="RefSeq" id="XP_069205017.1">
    <property type="nucleotide sequence ID" value="XM_069357080.1"/>
</dbReference>
<evidence type="ECO:0000313" key="3">
    <source>
        <dbReference type="EMBL" id="KAL1405073.1"/>
    </source>
</evidence>
<feature type="region of interest" description="Disordered" evidence="1">
    <location>
        <begin position="127"/>
        <end position="162"/>
    </location>
</feature>
<feature type="region of interest" description="Disordered" evidence="1">
    <location>
        <begin position="26"/>
        <end position="101"/>
    </location>
</feature>
<dbReference type="SMART" id="SM01162">
    <property type="entry name" value="DUF1771"/>
    <property type="match status" value="1"/>
</dbReference>
<proteinExistence type="predicted"/>
<name>A0ABR3PRJ9_9TREE</name>
<dbReference type="Gene3D" id="3.30.1370.110">
    <property type="match status" value="1"/>
</dbReference>
<feature type="compositionally biased region" description="Low complexity" evidence="1">
    <location>
        <begin position="26"/>
        <end position="80"/>
    </location>
</feature>
<sequence>MSNNNLILQICQAVLNIFCSGNNNNQQQGQHNQQQGQGQQQWNQYPAQQQPQWNQAPGQQQNTYPPGGAWNNNNQQQHGQQHGGQQHGGQQKPHGGMNQDQANATNAQYTQWRNEARHEGDLAHKSFADSQNAYKSGDGARAKTLSEQGKQHQANQQRLDGQASDWIFRENNKTQPHGTIDLHGLYVKEAIERVETAISDGQRSGAQEIRVITGKGIHSQNHQAKIKPAVEQLMQKYQLAAEIDPRNTGVLIVYLQGGSGGGRTRDAGGLVDSLQKGNQDCVIM</sequence>